<dbReference type="EMBL" id="JACHIA010000001">
    <property type="protein sequence ID" value="MBB6068397.1"/>
    <property type="molecule type" value="Genomic_DNA"/>
</dbReference>
<keyword evidence="3" id="KW-1185">Reference proteome</keyword>
<gene>
    <name evidence="2" type="ORF">HNQ61_000008</name>
</gene>
<feature type="signal peptide" evidence="1">
    <location>
        <begin position="1"/>
        <end position="25"/>
    </location>
</feature>
<name>A0A841GIL5_9BACT</name>
<reference evidence="2 3" key="1">
    <citation type="submission" date="2020-08" db="EMBL/GenBank/DDBJ databases">
        <title>Genomic Encyclopedia of Type Strains, Phase IV (KMG-IV): sequencing the most valuable type-strain genomes for metagenomic binning, comparative biology and taxonomic classification.</title>
        <authorList>
            <person name="Goeker M."/>
        </authorList>
    </citation>
    <scope>NUCLEOTIDE SEQUENCE [LARGE SCALE GENOMIC DNA]</scope>
    <source>
        <strain evidence="2 3">DSM 29007</strain>
    </source>
</reference>
<dbReference type="AlphaFoldDB" id="A0A841GIL5"/>
<dbReference type="Proteomes" id="UP000582837">
    <property type="component" value="Unassembled WGS sequence"/>
</dbReference>
<evidence type="ECO:0000313" key="2">
    <source>
        <dbReference type="EMBL" id="MBB6068397.1"/>
    </source>
</evidence>
<protein>
    <submittedName>
        <fullName evidence="2">Uncharacterized protein</fullName>
    </submittedName>
</protein>
<dbReference type="RefSeq" id="WP_170039273.1">
    <property type="nucleotide sequence ID" value="NZ_JABDTL010000002.1"/>
</dbReference>
<keyword evidence="1" id="KW-0732">Signal</keyword>
<evidence type="ECO:0000256" key="1">
    <source>
        <dbReference type="SAM" id="SignalP"/>
    </source>
</evidence>
<accession>A0A841GIL5</accession>
<feature type="chain" id="PRO_5032816773" evidence="1">
    <location>
        <begin position="26"/>
        <end position="142"/>
    </location>
</feature>
<proteinExistence type="predicted"/>
<comment type="caution">
    <text evidence="2">The sequence shown here is derived from an EMBL/GenBank/DDBJ whole genome shotgun (WGS) entry which is preliminary data.</text>
</comment>
<evidence type="ECO:0000313" key="3">
    <source>
        <dbReference type="Proteomes" id="UP000582837"/>
    </source>
</evidence>
<organism evidence="2 3">
    <name type="scientific">Longimicrobium terrae</name>
    <dbReference type="NCBI Taxonomy" id="1639882"/>
    <lineage>
        <taxon>Bacteria</taxon>
        <taxon>Pseudomonadati</taxon>
        <taxon>Gemmatimonadota</taxon>
        <taxon>Longimicrobiia</taxon>
        <taxon>Longimicrobiales</taxon>
        <taxon>Longimicrobiaceae</taxon>
        <taxon>Longimicrobium</taxon>
    </lineage>
</organism>
<sequence length="142" mass="15048">MKKILLLSALLLTAFLGLPASKAVACESCISTQDPRNPVENPIVSCIDSPGAGGEICTSGGGHCNPEGTCPPDPMADGSAVVGKPDAYRFYAQLAANRLKGDAAHTRKFVQVRRPCDRAVVSRTYSSETAKRLRTESSTLRI</sequence>